<dbReference type="SUPFAM" id="SSF158682">
    <property type="entry name" value="TerB-like"/>
    <property type="match status" value="1"/>
</dbReference>
<sequence>MQPYPTNSPQAAASIVALAMLADGEICMAEIGVLDRLDAHAQLGLGTEQFHVVVHDCWKELLSAAQLTWADACQVDPRSLAERVAEITDPGLRRTVLCLCVAVIEADGRVAKGESVVLGAALALWGMQPASLSSRRGGPGGLSCPRTSTWVDEHQPPDLLIGAPPRQMVRHCPKG</sequence>
<protein>
    <recommendedName>
        <fullName evidence="3">Tellurite resistance protein TerB</fullName>
    </recommendedName>
</protein>
<dbReference type="InterPro" id="IPR029024">
    <property type="entry name" value="TerB-like"/>
</dbReference>
<comment type="caution">
    <text evidence="1">The sequence shown here is derived from an EMBL/GenBank/DDBJ whole genome shotgun (WGS) entry which is preliminary data.</text>
</comment>
<proteinExistence type="predicted"/>
<dbReference type="EMBL" id="JAVDWE010000022">
    <property type="protein sequence ID" value="MDR7097290.1"/>
    <property type="molecule type" value="Genomic_DNA"/>
</dbReference>
<dbReference type="CDD" id="cd07177">
    <property type="entry name" value="terB_like"/>
    <property type="match status" value="1"/>
</dbReference>
<accession>A0ABU1VIZ8</accession>
<dbReference type="RefSeq" id="WP_204735635.1">
    <property type="nucleotide sequence ID" value="NZ_JAVDWE010000022.1"/>
</dbReference>
<organism evidence="1 2">
    <name type="scientific">Hydrogenophaga laconesensis</name>
    <dbReference type="NCBI Taxonomy" id="1805971"/>
    <lineage>
        <taxon>Bacteria</taxon>
        <taxon>Pseudomonadati</taxon>
        <taxon>Pseudomonadota</taxon>
        <taxon>Betaproteobacteria</taxon>
        <taxon>Burkholderiales</taxon>
        <taxon>Comamonadaceae</taxon>
        <taxon>Hydrogenophaga</taxon>
    </lineage>
</organism>
<evidence type="ECO:0008006" key="3">
    <source>
        <dbReference type="Google" id="ProtNLM"/>
    </source>
</evidence>
<keyword evidence="2" id="KW-1185">Reference proteome</keyword>
<name>A0ABU1VIZ8_9BURK</name>
<dbReference type="Gene3D" id="1.10.3680.10">
    <property type="entry name" value="TerB-like"/>
    <property type="match status" value="1"/>
</dbReference>
<evidence type="ECO:0000313" key="2">
    <source>
        <dbReference type="Proteomes" id="UP001265550"/>
    </source>
</evidence>
<reference evidence="1 2" key="1">
    <citation type="submission" date="2023-07" db="EMBL/GenBank/DDBJ databases">
        <title>Sorghum-associated microbial communities from plants grown in Nebraska, USA.</title>
        <authorList>
            <person name="Schachtman D."/>
        </authorList>
    </citation>
    <scope>NUCLEOTIDE SEQUENCE [LARGE SCALE GENOMIC DNA]</scope>
    <source>
        <strain evidence="1 2">BE240</strain>
    </source>
</reference>
<gene>
    <name evidence="1" type="ORF">J2X09_005064</name>
</gene>
<dbReference type="Proteomes" id="UP001265550">
    <property type="component" value="Unassembled WGS sequence"/>
</dbReference>
<evidence type="ECO:0000313" key="1">
    <source>
        <dbReference type="EMBL" id="MDR7097290.1"/>
    </source>
</evidence>